<evidence type="ECO:0000256" key="10">
    <source>
        <dbReference type="ARBA" id="ARBA00023065"/>
    </source>
</evidence>
<evidence type="ECO:0000256" key="7">
    <source>
        <dbReference type="ARBA" id="ARBA00022692"/>
    </source>
</evidence>
<evidence type="ECO:0000256" key="6">
    <source>
        <dbReference type="ARBA" id="ARBA00022538"/>
    </source>
</evidence>
<evidence type="ECO:0000256" key="9">
    <source>
        <dbReference type="ARBA" id="ARBA00022989"/>
    </source>
</evidence>
<organism evidence="13">
    <name type="scientific">marine metagenome</name>
    <dbReference type="NCBI Taxonomy" id="408172"/>
    <lineage>
        <taxon>unclassified sequences</taxon>
        <taxon>metagenomes</taxon>
        <taxon>ecological metagenomes</taxon>
    </lineage>
</organism>
<dbReference type="PANTHER" id="PTHR32024">
    <property type="entry name" value="TRK SYSTEM POTASSIUM UPTAKE PROTEIN TRKG-RELATED"/>
    <property type="match status" value="1"/>
</dbReference>
<feature type="transmembrane region" description="Helical" evidence="12">
    <location>
        <begin position="141"/>
        <end position="161"/>
    </location>
</feature>
<dbReference type="AlphaFoldDB" id="A0A381PPM2"/>
<feature type="transmembrane region" description="Helical" evidence="12">
    <location>
        <begin position="36"/>
        <end position="57"/>
    </location>
</feature>
<feature type="transmembrane region" description="Helical" evidence="12">
    <location>
        <begin position="283"/>
        <end position="303"/>
    </location>
</feature>
<feature type="transmembrane region" description="Helical" evidence="12">
    <location>
        <begin position="464"/>
        <end position="484"/>
    </location>
</feature>
<feature type="transmembrane region" description="Helical" evidence="12">
    <location>
        <begin position="69"/>
        <end position="93"/>
    </location>
</feature>
<comment type="subcellular location">
    <subcellularLocation>
        <location evidence="1">Cell inner membrane</location>
        <topology evidence="1">Multi-pass membrane protein</topology>
    </subcellularLocation>
</comment>
<evidence type="ECO:0000256" key="4">
    <source>
        <dbReference type="ARBA" id="ARBA00022475"/>
    </source>
</evidence>
<feature type="transmembrane region" description="Helical" evidence="12">
    <location>
        <begin position="192"/>
        <end position="215"/>
    </location>
</feature>
<keyword evidence="4" id="KW-1003">Cell membrane</keyword>
<keyword evidence="7 12" id="KW-0812">Transmembrane</keyword>
<keyword evidence="5" id="KW-0997">Cell inner membrane</keyword>
<dbReference type="PIRSF" id="PIRSF006247">
    <property type="entry name" value="TrkH"/>
    <property type="match status" value="1"/>
</dbReference>
<feature type="transmembrane region" description="Helical" evidence="12">
    <location>
        <begin position="244"/>
        <end position="262"/>
    </location>
</feature>
<dbReference type="InterPro" id="IPR004772">
    <property type="entry name" value="TrkH"/>
</dbReference>
<dbReference type="InterPro" id="IPR003445">
    <property type="entry name" value="Cat_transpt"/>
</dbReference>
<evidence type="ECO:0008006" key="14">
    <source>
        <dbReference type="Google" id="ProtNLM"/>
    </source>
</evidence>
<feature type="transmembrane region" description="Helical" evidence="12">
    <location>
        <begin position="7"/>
        <end position="30"/>
    </location>
</feature>
<feature type="transmembrane region" description="Helical" evidence="12">
    <location>
        <begin position="332"/>
        <end position="352"/>
    </location>
</feature>
<keyword evidence="6" id="KW-0633">Potassium transport</keyword>
<keyword evidence="11 12" id="KW-0472">Membrane</keyword>
<evidence type="ECO:0000256" key="3">
    <source>
        <dbReference type="ARBA" id="ARBA00022448"/>
    </source>
</evidence>
<reference evidence="13" key="1">
    <citation type="submission" date="2018-05" db="EMBL/GenBank/DDBJ databases">
        <authorList>
            <person name="Lanie J.A."/>
            <person name="Ng W.-L."/>
            <person name="Kazmierczak K.M."/>
            <person name="Andrzejewski T.M."/>
            <person name="Davidsen T.M."/>
            <person name="Wayne K.J."/>
            <person name="Tettelin H."/>
            <person name="Glass J.I."/>
            <person name="Rusch D."/>
            <person name="Podicherti R."/>
            <person name="Tsui H.-C.T."/>
            <person name="Winkler M.E."/>
        </authorList>
    </citation>
    <scope>NUCLEOTIDE SEQUENCE</scope>
</reference>
<dbReference type="EMBL" id="UINC01001049">
    <property type="protein sequence ID" value="SUZ68972.1"/>
    <property type="molecule type" value="Genomic_DNA"/>
</dbReference>
<proteinExistence type="inferred from homology"/>
<name>A0A381PPM2_9ZZZZ</name>
<keyword evidence="8" id="KW-0630">Potassium</keyword>
<evidence type="ECO:0000256" key="11">
    <source>
        <dbReference type="ARBA" id="ARBA00023136"/>
    </source>
</evidence>
<dbReference type="PANTHER" id="PTHR32024:SF2">
    <property type="entry name" value="TRK SYSTEM POTASSIUM UPTAKE PROTEIN TRKG-RELATED"/>
    <property type="match status" value="1"/>
</dbReference>
<keyword evidence="9 12" id="KW-1133">Transmembrane helix</keyword>
<dbReference type="GO" id="GO:0005886">
    <property type="term" value="C:plasma membrane"/>
    <property type="evidence" value="ECO:0007669"/>
    <property type="project" value="UniProtKB-SubCell"/>
</dbReference>
<sequence length="491" mass="53297">MHIRSILNVLAALLTFLGVTMLLSAAWSFYYGEPDLEGLLISSGITVSVSLPVWILTRGKVTLSVKDGFAIVTLAWFTIALFSSLPFIMTGAIPNITDAFFESMSGVSTTGATILGNSATMPHLTNGIESLGKGILFWRSFIQWIGGMGIIVFSIAILPLLGVGGIQLFRAEVPGPVPDKIKPRVQETAKSLWLVYLGITSVEVILLFIGGMTFFDSLCHSFTTMATGGFSTKNASITYYNSAYVEYVIIFFMFLAGVNFTLHWKTITSPKRLSYFRDGEFKFYGLMVLLVTVFLSASIALNVGGVSQKIIRDSLFQVVSILTTTGYSTADYILWGPFAQLSMLLLMFVGGCSGSTGGGMKIARIMVVIKYSLSEIKRLLHPRAVIPVRIGRQMISEEVIRNTLGFVLFYVSVFVTVSVILAAMGLDLDSAFGATAASIGNIGPGLGSVGPVANYAHLPALAKWLLTFCMLLGRLEIFTVMVFLSTMFSRR</sequence>
<evidence type="ECO:0000256" key="12">
    <source>
        <dbReference type="SAM" id="Phobius"/>
    </source>
</evidence>
<evidence type="ECO:0000313" key="13">
    <source>
        <dbReference type="EMBL" id="SUZ68972.1"/>
    </source>
</evidence>
<feature type="transmembrane region" description="Helical" evidence="12">
    <location>
        <begin position="404"/>
        <end position="426"/>
    </location>
</feature>
<evidence type="ECO:0000256" key="8">
    <source>
        <dbReference type="ARBA" id="ARBA00022958"/>
    </source>
</evidence>
<comment type="similarity">
    <text evidence="2">Belongs to the TrkH potassium transport family.</text>
</comment>
<keyword evidence="10" id="KW-0406">Ion transport</keyword>
<gene>
    <name evidence="13" type="ORF">METZ01_LOCUS21826</name>
</gene>
<dbReference type="GO" id="GO:0015379">
    <property type="term" value="F:potassium:chloride symporter activity"/>
    <property type="evidence" value="ECO:0007669"/>
    <property type="project" value="InterPro"/>
</dbReference>
<protein>
    <recommendedName>
        <fullName evidence="14">Potassium transporter</fullName>
    </recommendedName>
</protein>
<accession>A0A381PPM2</accession>
<keyword evidence="3" id="KW-0813">Transport</keyword>
<evidence type="ECO:0000256" key="1">
    <source>
        <dbReference type="ARBA" id="ARBA00004429"/>
    </source>
</evidence>
<evidence type="ECO:0000256" key="5">
    <source>
        <dbReference type="ARBA" id="ARBA00022519"/>
    </source>
</evidence>
<evidence type="ECO:0000256" key="2">
    <source>
        <dbReference type="ARBA" id="ARBA00009137"/>
    </source>
</evidence>
<dbReference type="Pfam" id="PF02386">
    <property type="entry name" value="TrkH"/>
    <property type="match status" value="1"/>
</dbReference>